<evidence type="ECO:0000256" key="8">
    <source>
        <dbReference type="SAM" id="MobiDB-lite"/>
    </source>
</evidence>
<feature type="site" description="Discriminates between blocked and unblocked aminoacyl-tRNA" evidence="7">
    <location>
        <position position="46"/>
    </location>
</feature>
<dbReference type="NCBIfam" id="TIGR00447">
    <property type="entry name" value="pth"/>
    <property type="match status" value="1"/>
</dbReference>
<comment type="function">
    <text evidence="7">Hydrolyzes ribosome-free peptidyl-tRNAs (with 1 or more amino acids incorporated), which drop off the ribosome during protein synthesis, or as a result of ribosome stalling.</text>
</comment>
<keyword evidence="3 7" id="KW-0378">Hydrolase</keyword>
<dbReference type="PROSITE" id="PS01196">
    <property type="entry name" value="PEPT_TRNA_HYDROL_2"/>
    <property type="match status" value="1"/>
</dbReference>
<dbReference type="GO" id="GO:0005737">
    <property type="term" value="C:cytoplasm"/>
    <property type="evidence" value="ECO:0007669"/>
    <property type="project" value="UniProtKB-SubCell"/>
</dbReference>
<feature type="active site" description="Proton acceptor" evidence="7">
    <location>
        <position position="56"/>
    </location>
</feature>
<evidence type="ECO:0000313" key="9">
    <source>
        <dbReference type="EMBL" id="STO97973.1"/>
    </source>
</evidence>
<feature type="region of interest" description="Disordered" evidence="8">
    <location>
        <begin position="227"/>
        <end position="247"/>
    </location>
</feature>
<keyword evidence="7" id="KW-0963">Cytoplasm</keyword>
<dbReference type="EC" id="3.1.1.29" evidence="1 7"/>
<evidence type="ECO:0000256" key="5">
    <source>
        <dbReference type="ARBA" id="ARBA00038063"/>
    </source>
</evidence>
<evidence type="ECO:0000256" key="2">
    <source>
        <dbReference type="ARBA" id="ARBA00022555"/>
    </source>
</evidence>
<feature type="binding site" evidence="7">
    <location>
        <position position="101"/>
    </location>
    <ligand>
        <name>tRNA</name>
        <dbReference type="ChEBI" id="CHEBI:17843"/>
    </ligand>
</feature>
<dbReference type="Proteomes" id="UP000254841">
    <property type="component" value="Unassembled WGS sequence"/>
</dbReference>
<comment type="catalytic activity">
    <reaction evidence="7">
        <text>an N-acyl-L-alpha-aminoacyl-tRNA + H2O = an N-acyl-L-amino acid + a tRNA + H(+)</text>
        <dbReference type="Rhea" id="RHEA:54448"/>
        <dbReference type="Rhea" id="RHEA-COMP:10123"/>
        <dbReference type="Rhea" id="RHEA-COMP:13883"/>
        <dbReference type="ChEBI" id="CHEBI:15377"/>
        <dbReference type="ChEBI" id="CHEBI:15378"/>
        <dbReference type="ChEBI" id="CHEBI:59874"/>
        <dbReference type="ChEBI" id="CHEBI:78442"/>
        <dbReference type="ChEBI" id="CHEBI:138191"/>
        <dbReference type="EC" id="3.1.1.29"/>
    </reaction>
</comment>
<organism evidence="9 10">
    <name type="scientific">Helicobacter canis</name>
    <dbReference type="NCBI Taxonomy" id="29419"/>
    <lineage>
        <taxon>Bacteria</taxon>
        <taxon>Pseudomonadati</taxon>
        <taxon>Campylobacterota</taxon>
        <taxon>Epsilonproteobacteria</taxon>
        <taxon>Campylobacterales</taxon>
        <taxon>Helicobacteraceae</taxon>
        <taxon>Helicobacter</taxon>
    </lineage>
</organism>
<evidence type="ECO:0000256" key="1">
    <source>
        <dbReference type="ARBA" id="ARBA00013260"/>
    </source>
</evidence>
<feature type="binding site" evidence="7">
    <location>
        <position position="145"/>
    </location>
    <ligand>
        <name>tRNA</name>
        <dbReference type="ChEBI" id="CHEBI:17843"/>
    </ligand>
</feature>
<dbReference type="InterPro" id="IPR036416">
    <property type="entry name" value="Pept_tRNA_hydro_sf"/>
</dbReference>
<name>A0A377J851_9HELI</name>
<dbReference type="GO" id="GO:0000049">
    <property type="term" value="F:tRNA binding"/>
    <property type="evidence" value="ECO:0007669"/>
    <property type="project" value="UniProtKB-UniRule"/>
</dbReference>
<dbReference type="Gene3D" id="3.40.50.1470">
    <property type="entry name" value="Peptidyl-tRNA hydrolase"/>
    <property type="match status" value="1"/>
</dbReference>
<evidence type="ECO:0000313" key="10">
    <source>
        <dbReference type="Proteomes" id="UP000254841"/>
    </source>
</evidence>
<dbReference type="SUPFAM" id="SSF53178">
    <property type="entry name" value="Peptidyl-tRNA hydrolase-like"/>
    <property type="match status" value="1"/>
</dbReference>
<dbReference type="GO" id="GO:0072344">
    <property type="term" value="P:rescue of stalled ribosome"/>
    <property type="evidence" value="ECO:0007669"/>
    <property type="project" value="UniProtKB-UniRule"/>
</dbReference>
<feature type="region of interest" description="Disordered" evidence="8">
    <location>
        <begin position="414"/>
        <end position="450"/>
    </location>
</feature>
<feature type="binding site" evidence="7">
    <location>
        <position position="51"/>
    </location>
    <ligand>
        <name>tRNA</name>
        <dbReference type="ChEBI" id="CHEBI:17843"/>
    </ligand>
</feature>
<dbReference type="GO" id="GO:0004045">
    <property type="term" value="F:peptidyl-tRNA hydrolase activity"/>
    <property type="evidence" value="ECO:0007669"/>
    <property type="project" value="UniProtKB-UniRule"/>
</dbReference>
<reference evidence="9 10" key="1">
    <citation type="submission" date="2018-06" db="EMBL/GenBank/DDBJ databases">
        <authorList>
            <consortium name="Pathogen Informatics"/>
            <person name="Doyle S."/>
        </authorList>
    </citation>
    <scope>NUCLEOTIDE SEQUENCE [LARGE SCALE GENOMIC DNA]</scope>
    <source>
        <strain evidence="9 10">NCTC12410</strain>
    </source>
</reference>
<dbReference type="InterPro" id="IPR001328">
    <property type="entry name" value="Pept_tRNA_hydro"/>
</dbReference>
<sequence length="450" mass="49029">MPARTKHLISTIQSLPISRGSARSLLAEYLPQIQKQGPLLIAGLGNPGEKYAQNRHNIGFIIIDRLCECLELEMRDTSRFHAHIATLAPHIHIAKPQTFMNHSGSSIAAITSFYKINQLCIAHDELDLPLSTIRYKLGGSSGGHNGLKSIDSALHRQDYVRLRFGIKEAPAQDQAQIPKHKQVIDFVLGDFTLPHTTLMELVDKSVRGLLFFIITRDFAATQSHFSHSTKSQSAASKHSSPRSQAHAIATRATKSALFFPLDSSPNVKNVESTFDNPTAKTQKVDSSDTPIFATAKNMDCHATATQCLAMTENNAANENAVSLEKVDSSDEAKNLTNSAQDSRENAQNIETPQNEKTKSVFDKNLVGIDENAELQKVDSSDEVQNLTNSQAAGFCDDFVGCQGVGEGIYLSGNEQAHAADSRKSAQKPTPKPNKAESTTTAPTQSPNYAH</sequence>
<evidence type="ECO:0000256" key="3">
    <source>
        <dbReference type="ARBA" id="ARBA00022801"/>
    </source>
</evidence>
<dbReference type="HAMAP" id="MF_00083">
    <property type="entry name" value="Pept_tRNA_hydro_bact"/>
    <property type="match status" value="1"/>
</dbReference>
<accession>A0A377J851</accession>
<dbReference type="AlphaFoldDB" id="A0A377J851"/>
<dbReference type="CDD" id="cd00462">
    <property type="entry name" value="PTH"/>
    <property type="match status" value="1"/>
</dbReference>
<evidence type="ECO:0000256" key="6">
    <source>
        <dbReference type="ARBA" id="ARBA00050038"/>
    </source>
</evidence>
<feature type="compositionally biased region" description="Polar residues" evidence="8">
    <location>
        <begin position="334"/>
        <end position="352"/>
    </location>
</feature>
<dbReference type="PANTHER" id="PTHR17224">
    <property type="entry name" value="PEPTIDYL-TRNA HYDROLASE"/>
    <property type="match status" value="1"/>
</dbReference>
<proteinExistence type="inferred from homology"/>
<dbReference type="InterPro" id="IPR018171">
    <property type="entry name" value="Pept_tRNA_hydro_CS"/>
</dbReference>
<comment type="subcellular location">
    <subcellularLocation>
        <location evidence="7">Cytoplasm</location>
    </subcellularLocation>
</comment>
<feature type="region of interest" description="Disordered" evidence="8">
    <location>
        <begin position="321"/>
        <end position="361"/>
    </location>
</feature>
<keyword evidence="4 7" id="KW-0694">RNA-binding</keyword>
<dbReference type="EMBL" id="UGHV01000001">
    <property type="protein sequence ID" value="STO97973.1"/>
    <property type="molecule type" value="Genomic_DNA"/>
</dbReference>
<dbReference type="PROSITE" id="PS01195">
    <property type="entry name" value="PEPT_TRNA_HYDROL_1"/>
    <property type="match status" value="1"/>
</dbReference>
<feature type="compositionally biased region" description="Polar residues" evidence="8">
    <location>
        <begin position="435"/>
        <end position="450"/>
    </location>
</feature>
<comment type="similarity">
    <text evidence="5 7">Belongs to the PTH family.</text>
</comment>
<feature type="compositionally biased region" description="Basic and acidic residues" evidence="8">
    <location>
        <begin position="324"/>
        <end position="333"/>
    </location>
</feature>
<comment type="subunit">
    <text evidence="7">Monomer.</text>
</comment>
<dbReference type="GO" id="GO:0006515">
    <property type="term" value="P:protein quality control for misfolded or incompletely synthesized proteins"/>
    <property type="evidence" value="ECO:0007669"/>
    <property type="project" value="UniProtKB-UniRule"/>
</dbReference>
<protein>
    <recommendedName>
        <fullName evidence="6 7">Peptidyl-tRNA hydrolase</fullName>
        <shortName evidence="7">Pth</shortName>
        <ecNumber evidence="1 7">3.1.1.29</ecNumber>
    </recommendedName>
</protein>
<feature type="binding site" evidence="7">
    <location>
        <position position="99"/>
    </location>
    <ligand>
        <name>tRNA</name>
        <dbReference type="ChEBI" id="CHEBI:17843"/>
    </ligand>
</feature>
<feature type="compositionally biased region" description="Polar residues" evidence="8">
    <location>
        <begin position="227"/>
        <end position="243"/>
    </location>
</feature>
<evidence type="ECO:0000256" key="7">
    <source>
        <dbReference type="HAMAP-Rule" id="MF_00083"/>
    </source>
</evidence>
<dbReference type="RefSeq" id="WP_115012159.1">
    <property type="nucleotide sequence ID" value="NZ_UGHV01000001.1"/>
</dbReference>
<gene>
    <name evidence="7 9" type="primary">pth</name>
    <name evidence="9" type="ORF">NCTC12410_01818</name>
</gene>
<comment type="function">
    <text evidence="7">Catalyzes the release of premature peptidyl moieties from peptidyl-tRNA molecules trapped in stalled 50S ribosomal subunits, and thus maintains levels of free tRNAs and 50S ribosomes.</text>
</comment>
<evidence type="ECO:0000256" key="4">
    <source>
        <dbReference type="ARBA" id="ARBA00022884"/>
    </source>
</evidence>
<keyword evidence="2 7" id="KW-0820">tRNA-binding</keyword>
<dbReference type="Pfam" id="PF01195">
    <property type="entry name" value="Pept_tRNA_hydro"/>
    <property type="match status" value="1"/>
</dbReference>
<feature type="site" description="Stabilizes the basic form of H active site to accept a proton" evidence="7">
    <location>
        <position position="124"/>
    </location>
</feature>
<dbReference type="OrthoDB" id="9800507at2"/>
<dbReference type="PANTHER" id="PTHR17224:SF1">
    <property type="entry name" value="PEPTIDYL-TRNA HYDROLASE"/>
    <property type="match status" value="1"/>
</dbReference>